<name>A0A9D5U7Q2_9CELL</name>
<evidence type="ECO:0000313" key="2">
    <source>
        <dbReference type="Proteomes" id="UP000822993"/>
    </source>
</evidence>
<comment type="caution">
    <text evidence="1">The sequence shown here is derived from an EMBL/GenBank/DDBJ whole genome shotgun (WGS) entry which is preliminary data.</text>
</comment>
<proteinExistence type="predicted"/>
<accession>A0A9D5U7Q2</accession>
<dbReference type="EMBL" id="JACSPN010000006">
    <property type="protein sequence ID" value="MBE7700053.1"/>
    <property type="molecule type" value="Genomic_DNA"/>
</dbReference>
<protein>
    <submittedName>
        <fullName evidence="1">Uncharacterized protein</fullName>
    </submittedName>
</protein>
<reference evidence="1 2" key="1">
    <citation type="submission" date="2020-08" db="EMBL/GenBank/DDBJ databases">
        <title>A Genomic Blueprint of the Chicken Gut Microbiome.</title>
        <authorList>
            <person name="Gilroy R."/>
            <person name="Ravi A."/>
            <person name="Getino M."/>
            <person name="Pursley I."/>
            <person name="Horton D.L."/>
            <person name="Alikhan N.-F."/>
            <person name="Baker D."/>
            <person name="Gharbi K."/>
            <person name="Hall N."/>
            <person name="Watson M."/>
            <person name="Adriaenssens E.M."/>
            <person name="Foster-Nyarko E."/>
            <person name="Jarju S."/>
            <person name="Secka A."/>
            <person name="Antonio M."/>
            <person name="Oren A."/>
            <person name="Chaudhuri R."/>
            <person name="La Ragione R.M."/>
            <person name="Hildebrand F."/>
            <person name="Pallen M.J."/>
        </authorList>
    </citation>
    <scope>NUCLEOTIDE SEQUENCE [LARGE SCALE GENOMIC DNA]</scope>
    <source>
        <strain evidence="1 2">Sa1BUA8</strain>
    </source>
</reference>
<gene>
    <name evidence="1" type="ORF">H9623_07000</name>
</gene>
<keyword evidence="2" id="KW-1185">Reference proteome</keyword>
<dbReference type="RefSeq" id="WP_193719333.1">
    <property type="nucleotide sequence ID" value="NZ_JACSPN010000006.1"/>
</dbReference>
<sequence length="138" mass="14668">MPYTLTLTDGSTSQIDASICLIDGQNNLHFEKGGTIVTIVASDSWQRVDQAPASTTPGTPGETVAVPDWIGKFHEVDESVDGAPYRGKLFFVNATRAPKPGETLWDIVELDPAPGTVVPVGTHVTKWIADPNLVPATA</sequence>
<dbReference type="Proteomes" id="UP000822993">
    <property type="component" value="Unassembled WGS sequence"/>
</dbReference>
<dbReference type="AlphaFoldDB" id="A0A9D5U7Q2"/>
<evidence type="ECO:0000313" key="1">
    <source>
        <dbReference type="EMBL" id="MBE7700053.1"/>
    </source>
</evidence>
<organism evidence="1 2">
    <name type="scientific">Oerskovia douganii</name>
    <dbReference type="NCBI Taxonomy" id="2762210"/>
    <lineage>
        <taxon>Bacteria</taxon>
        <taxon>Bacillati</taxon>
        <taxon>Actinomycetota</taxon>
        <taxon>Actinomycetes</taxon>
        <taxon>Micrococcales</taxon>
        <taxon>Cellulomonadaceae</taxon>
        <taxon>Oerskovia</taxon>
    </lineage>
</organism>